<evidence type="ECO:0000313" key="9">
    <source>
        <dbReference type="EMBL" id="GAA0448151.1"/>
    </source>
</evidence>
<comment type="pathway">
    <text evidence="1">Lipid metabolism.</text>
</comment>
<dbReference type="EMBL" id="BAAADM010000057">
    <property type="protein sequence ID" value="GAA0448151.1"/>
    <property type="molecule type" value="Genomic_DNA"/>
</dbReference>
<dbReference type="InterPro" id="IPR020617">
    <property type="entry name" value="Thiolase_C"/>
</dbReference>
<dbReference type="PANTHER" id="PTHR43853">
    <property type="entry name" value="3-KETOACYL-COA THIOLASE, PEROXISOMAL"/>
    <property type="match status" value="1"/>
</dbReference>
<dbReference type="NCBIfam" id="TIGR01930">
    <property type="entry name" value="AcCoA-C-Actrans"/>
    <property type="match status" value="1"/>
</dbReference>
<evidence type="ECO:0000256" key="3">
    <source>
        <dbReference type="ARBA" id="ARBA00022679"/>
    </source>
</evidence>
<dbReference type="InterPro" id="IPR016039">
    <property type="entry name" value="Thiolase-like"/>
</dbReference>
<keyword evidence="10" id="KW-1185">Reference proteome</keyword>
<evidence type="ECO:0000256" key="2">
    <source>
        <dbReference type="ARBA" id="ARBA00010982"/>
    </source>
</evidence>
<dbReference type="InterPro" id="IPR002155">
    <property type="entry name" value="Thiolase"/>
</dbReference>
<dbReference type="NCBIfam" id="NF005805">
    <property type="entry name" value="PRK07661.1"/>
    <property type="match status" value="1"/>
</dbReference>
<dbReference type="InterPro" id="IPR050215">
    <property type="entry name" value="Thiolase-like_sf_Thiolase"/>
</dbReference>
<evidence type="ECO:0000256" key="5">
    <source>
        <dbReference type="ARBA" id="ARBA00024073"/>
    </source>
</evidence>
<evidence type="ECO:0000259" key="8">
    <source>
        <dbReference type="Pfam" id="PF02803"/>
    </source>
</evidence>
<dbReference type="InterPro" id="IPR020613">
    <property type="entry name" value="Thiolase_CS"/>
</dbReference>
<dbReference type="EC" id="2.3.1.16" evidence="5"/>
<keyword evidence="4 6" id="KW-0012">Acyltransferase</keyword>
<keyword evidence="3 6" id="KW-0808">Transferase</keyword>
<sequence length="391" mass="41110">MKEAVIVAGARTPAGKANKGALAHTRPDDLAALTIKETLKRAGDYDGIIDDVIIGCAMPEAEQGMNMARNIAGLAGLSKDVPGMTINRFCSSGLQSIAYAAERIMLGADDTIVAGGAESMSLIPMGGHVMRPNPTLVQDAPGYYMQMGHTAEEVAKRFGISREEQDAFAVRSHQRAAQALQDETFKDEIVPVEVTKRDIGATHNVEETTSMFEMDEGVRPDTTKEVLADLKPAFAANGTVTAGNSSQMSDAAGTVLVMNRDKAAAEGLQPLAKFHSFAVAGVEPEIMGVGPVEAVPKALTMAGLELADIGLIELNEAFASQSVRVIQALDLDPDIVNVNGGAIALGHPLGMTGTKLTLTLIHEMKRRHVQYGVVTMCIGGGMGAAGVFELI</sequence>
<comment type="caution">
    <text evidence="9">The sequence shown here is derived from an EMBL/GenBank/DDBJ whole genome shotgun (WGS) entry which is preliminary data.</text>
</comment>
<dbReference type="CDD" id="cd00751">
    <property type="entry name" value="thiolase"/>
    <property type="match status" value="1"/>
</dbReference>
<evidence type="ECO:0000256" key="4">
    <source>
        <dbReference type="ARBA" id="ARBA00023315"/>
    </source>
</evidence>
<feature type="domain" description="Thiolase N-terminal" evidence="7">
    <location>
        <begin position="5"/>
        <end position="261"/>
    </location>
</feature>
<reference evidence="9 10" key="1">
    <citation type="journal article" date="2019" name="Int. J. Syst. Evol. Microbiol.">
        <title>The Global Catalogue of Microorganisms (GCM) 10K type strain sequencing project: providing services to taxonomists for standard genome sequencing and annotation.</title>
        <authorList>
            <consortium name="The Broad Institute Genomics Platform"/>
            <consortium name="The Broad Institute Genome Sequencing Center for Infectious Disease"/>
            <person name="Wu L."/>
            <person name="Ma J."/>
        </authorList>
    </citation>
    <scope>NUCLEOTIDE SEQUENCE [LARGE SCALE GENOMIC DNA]</scope>
    <source>
        <strain evidence="9 10">JCM 12149</strain>
    </source>
</reference>
<comment type="similarity">
    <text evidence="2 6">Belongs to the thiolase-like superfamily. Thiolase family.</text>
</comment>
<dbReference type="Pfam" id="PF00108">
    <property type="entry name" value="Thiolase_N"/>
    <property type="match status" value="1"/>
</dbReference>
<dbReference type="Proteomes" id="UP001501459">
    <property type="component" value="Unassembled WGS sequence"/>
</dbReference>
<name>A0ABN0ZHR1_9BACI</name>
<dbReference type="PROSITE" id="PS00098">
    <property type="entry name" value="THIOLASE_1"/>
    <property type="match status" value="1"/>
</dbReference>
<evidence type="ECO:0000256" key="6">
    <source>
        <dbReference type="RuleBase" id="RU003557"/>
    </source>
</evidence>
<dbReference type="SUPFAM" id="SSF53901">
    <property type="entry name" value="Thiolase-like"/>
    <property type="match status" value="2"/>
</dbReference>
<evidence type="ECO:0000259" key="7">
    <source>
        <dbReference type="Pfam" id="PF00108"/>
    </source>
</evidence>
<protein>
    <recommendedName>
        <fullName evidence="5">acetyl-CoA C-acyltransferase</fullName>
        <ecNumber evidence="5">2.3.1.16</ecNumber>
    </recommendedName>
</protein>
<dbReference type="RefSeq" id="WP_343754280.1">
    <property type="nucleotide sequence ID" value="NZ_BAAADM010000057.1"/>
</dbReference>
<dbReference type="Gene3D" id="3.40.47.10">
    <property type="match status" value="1"/>
</dbReference>
<dbReference type="Pfam" id="PF02803">
    <property type="entry name" value="Thiolase_C"/>
    <property type="match status" value="1"/>
</dbReference>
<evidence type="ECO:0000256" key="1">
    <source>
        <dbReference type="ARBA" id="ARBA00005189"/>
    </source>
</evidence>
<dbReference type="PROSITE" id="PS00737">
    <property type="entry name" value="THIOLASE_2"/>
    <property type="match status" value="1"/>
</dbReference>
<dbReference type="InterPro" id="IPR020616">
    <property type="entry name" value="Thiolase_N"/>
</dbReference>
<feature type="domain" description="Thiolase C-terminal" evidence="8">
    <location>
        <begin position="269"/>
        <end position="389"/>
    </location>
</feature>
<dbReference type="InterPro" id="IPR020610">
    <property type="entry name" value="Thiolase_AS"/>
</dbReference>
<dbReference type="PANTHER" id="PTHR43853:SF21">
    <property type="entry name" value="STEROID 3-KETOACYL-COA THIOLASE"/>
    <property type="match status" value="1"/>
</dbReference>
<dbReference type="PROSITE" id="PS00099">
    <property type="entry name" value="THIOLASE_3"/>
    <property type="match status" value="1"/>
</dbReference>
<organism evidence="9 10">
    <name type="scientific">Lentibacillus halophilus</name>
    <dbReference type="NCBI Taxonomy" id="295065"/>
    <lineage>
        <taxon>Bacteria</taxon>
        <taxon>Bacillati</taxon>
        <taxon>Bacillota</taxon>
        <taxon>Bacilli</taxon>
        <taxon>Bacillales</taxon>
        <taxon>Bacillaceae</taxon>
        <taxon>Lentibacillus</taxon>
    </lineage>
</organism>
<accession>A0ABN0ZHR1</accession>
<gene>
    <name evidence="9" type="ORF">GCM10008983_27800</name>
</gene>
<evidence type="ECO:0000313" key="10">
    <source>
        <dbReference type="Proteomes" id="UP001501459"/>
    </source>
</evidence>
<dbReference type="PIRSF" id="PIRSF000429">
    <property type="entry name" value="Ac-CoA_Ac_transf"/>
    <property type="match status" value="1"/>
</dbReference>
<proteinExistence type="inferred from homology"/>
<dbReference type="InterPro" id="IPR020615">
    <property type="entry name" value="Thiolase_acyl_enz_int_AS"/>
</dbReference>